<evidence type="ECO:0000313" key="1">
    <source>
        <dbReference type="EMBL" id="QHT19097.1"/>
    </source>
</evidence>
<dbReference type="EMBL" id="MN739662">
    <property type="protein sequence ID" value="QHT19097.1"/>
    <property type="molecule type" value="Genomic_DNA"/>
</dbReference>
<reference evidence="1" key="1">
    <citation type="journal article" date="2020" name="Nature">
        <title>Giant virus diversity and host interactions through global metagenomics.</title>
        <authorList>
            <person name="Schulz F."/>
            <person name="Roux S."/>
            <person name="Paez-Espino D."/>
            <person name="Jungbluth S."/>
            <person name="Walsh D.A."/>
            <person name="Denef V.J."/>
            <person name="McMahon K.D."/>
            <person name="Konstantinidis K.T."/>
            <person name="Eloe-Fadrosh E.A."/>
            <person name="Kyrpides N.C."/>
            <person name="Woyke T."/>
        </authorList>
    </citation>
    <scope>NUCLEOTIDE SEQUENCE</scope>
    <source>
        <strain evidence="1">GVMAG-M-3300023174-49</strain>
    </source>
</reference>
<protein>
    <submittedName>
        <fullName evidence="1">Uncharacterized protein</fullName>
    </submittedName>
</protein>
<proteinExistence type="predicted"/>
<accession>A0A6C0DR33</accession>
<organism evidence="1">
    <name type="scientific">viral metagenome</name>
    <dbReference type="NCBI Taxonomy" id="1070528"/>
    <lineage>
        <taxon>unclassified sequences</taxon>
        <taxon>metagenomes</taxon>
        <taxon>organismal metagenomes</taxon>
    </lineage>
</organism>
<dbReference type="AlphaFoldDB" id="A0A6C0DR33"/>
<sequence>MTFTNFFETIKHNSCRRKKMGGILSTFSNQKIPLPKKGIFSYANKKCVIFLGRLPSQSQLIFFRQNPPGFHFWTF</sequence>
<name>A0A6C0DR33_9ZZZZ</name>